<dbReference type="InterPro" id="IPR002624">
    <property type="entry name" value="DCK/DGK"/>
</dbReference>
<feature type="binding site" evidence="2">
    <location>
        <begin position="13"/>
        <end position="21"/>
    </location>
    <ligand>
        <name>ATP</name>
        <dbReference type="ChEBI" id="CHEBI:30616"/>
    </ligand>
</feature>
<keyword evidence="2" id="KW-0067">ATP-binding</keyword>
<comment type="caution">
    <text evidence="4">The sequence shown here is derived from an EMBL/GenBank/DDBJ whole genome shotgun (WGS) entry which is preliminary data.</text>
</comment>
<dbReference type="AlphaFoldDB" id="A0A832J4F3"/>
<organism evidence="4">
    <name type="scientific">Candidatus Tenderia electrophaga</name>
    <dbReference type="NCBI Taxonomy" id="1748243"/>
    <lineage>
        <taxon>Bacteria</taxon>
        <taxon>Pseudomonadati</taxon>
        <taxon>Pseudomonadota</taxon>
        <taxon>Gammaproteobacteria</taxon>
        <taxon>Candidatus Tenderiales</taxon>
        <taxon>Candidatus Tenderiaceae</taxon>
        <taxon>Candidatus Tenderia</taxon>
    </lineage>
</organism>
<dbReference type="Gene3D" id="3.40.50.300">
    <property type="entry name" value="P-loop containing nucleotide triphosphate hydrolases"/>
    <property type="match status" value="1"/>
</dbReference>
<dbReference type="CDD" id="cd01673">
    <property type="entry name" value="dNK"/>
    <property type="match status" value="1"/>
</dbReference>
<dbReference type="Proteomes" id="UP000885832">
    <property type="component" value="Unassembled WGS sequence"/>
</dbReference>
<feature type="active site" description="Proton acceptor" evidence="1">
    <location>
        <position position="87"/>
    </location>
</feature>
<keyword evidence="4" id="KW-0418">Kinase</keyword>
<dbReference type="PIRSF" id="PIRSF000705">
    <property type="entry name" value="DNK"/>
    <property type="match status" value="1"/>
</dbReference>
<keyword evidence="2" id="KW-0547">Nucleotide-binding</keyword>
<protein>
    <submittedName>
        <fullName evidence="4">Deoxynucleoside kinase</fullName>
    </submittedName>
</protein>
<dbReference type="InterPro" id="IPR027417">
    <property type="entry name" value="P-loop_NTPase"/>
</dbReference>
<evidence type="ECO:0000256" key="1">
    <source>
        <dbReference type="PIRSR" id="PIRSR000705-1"/>
    </source>
</evidence>
<evidence type="ECO:0000259" key="3">
    <source>
        <dbReference type="Pfam" id="PF01712"/>
    </source>
</evidence>
<dbReference type="GO" id="GO:0005737">
    <property type="term" value="C:cytoplasm"/>
    <property type="evidence" value="ECO:0007669"/>
    <property type="project" value="TreeGrafter"/>
</dbReference>
<dbReference type="GO" id="GO:0019136">
    <property type="term" value="F:deoxynucleoside kinase activity"/>
    <property type="evidence" value="ECO:0007669"/>
    <property type="project" value="InterPro"/>
</dbReference>
<dbReference type="GO" id="GO:0005524">
    <property type="term" value="F:ATP binding"/>
    <property type="evidence" value="ECO:0007669"/>
    <property type="project" value="UniProtKB-KW"/>
</dbReference>
<dbReference type="SUPFAM" id="SSF52540">
    <property type="entry name" value="P-loop containing nucleoside triphosphate hydrolases"/>
    <property type="match status" value="1"/>
</dbReference>
<feature type="binding site" evidence="2">
    <location>
        <begin position="139"/>
        <end position="143"/>
    </location>
    <ligand>
        <name>ATP</name>
        <dbReference type="ChEBI" id="CHEBI:30616"/>
    </ligand>
</feature>
<proteinExistence type="predicted"/>
<sequence length="218" mass="25053">MSQEDPGYIVVEGPIGVGKTSLAKRLAHSFDTELLLEGADENPFLQRFYEDPKAAALPTQLFFLFQRAQQVQALRQGDMFRPVRVADFLIEKDKLFAQLTLDDEELKLYDQAYQHLALDAPPPDLVIYLQAPVEVLLGRIHKRNRDYEQHIDIEYLQRLVEAYARFFHQYNDAPLLIVNAAEINLVDSEMDYNALLEQVSGISSGRHFFNPLPFELSK</sequence>
<reference evidence="4" key="1">
    <citation type="journal article" date="2020" name="mSystems">
        <title>Genome- and Community-Level Interaction Insights into Carbon Utilization and Element Cycling Functions of Hydrothermarchaeota in Hydrothermal Sediment.</title>
        <authorList>
            <person name="Zhou Z."/>
            <person name="Liu Y."/>
            <person name="Xu W."/>
            <person name="Pan J."/>
            <person name="Luo Z.H."/>
            <person name="Li M."/>
        </authorList>
    </citation>
    <scope>NUCLEOTIDE SEQUENCE [LARGE SCALE GENOMIC DNA]</scope>
    <source>
        <strain evidence="4">HyVt-505</strain>
    </source>
</reference>
<evidence type="ECO:0000256" key="2">
    <source>
        <dbReference type="PIRSR" id="PIRSR000705-3"/>
    </source>
</evidence>
<dbReference type="EMBL" id="DRNF01000373">
    <property type="protein sequence ID" value="HHJ81149.1"/>
    <property type="molecule type" value="Genomic_DNA"/>
</dbReference>
<gene>
    <name evidence="4" type="ORF">ENJ65_05905</name>
</gene>
<dbReference type="PANTHER" id="PTHR10513:SF46">
    <property type="entry name" value="DEOXYGUANOSINE KINASE"/>
    <property type="match status" value="1"/>
</dbReference>
<dbReference type="InterPro" id="IPR031314">
    <property type="entry name" value="DNK_dom"/>
</dbReference>
<dbReference type="InterPro" id="IPR050566">
    <property type="entry name" value="Deoxyribonucleoside_kinase"/>
</dbReference>
<evidence type="ECO:0000313" key="4">
    <source>
        <dbReference type="EMBL" id="HHJ81149.1"/>
    </source>
</evidence>
<accession>A0A832J4F3</accession>
<dbReference type="Pfam" id="PF01712">
    <property type="entry name" value="dNK"/>
    <property type="match status" value="1"/>
</dbReference>
<name>A0A832J4F3_9GAMM</name>
<feature type="domain" description="Deoxynucleoside kinase" evidence="3">
    <location>
        <begin position="9"/>
        <end position="200"/>
    </location>
</feature>
<dbReference type="PANTHER" id="PTHR10513">
    <property type="entry name" value="DEOXYNUCLEOSIDE KINASE"/>
    <property type="match status" value="1"/>
</dbReference>
<keyword evidence="4" id="KW-0808">Transferase</keyword>